<protein>
    <recommendedName>
        <fullName evidence="6">Clathrin heavy chain</fullName>
    </recommendedName>
</protein>
<dbReference type="PIRSF" id="PIRSF002290">
    <property type="entry name" value="Clathrin_H_chain"/>
    <property type="match status" value="1"/>
</dbReference>
<comment type="caution">
    <text evidence="9">The sequence shown here is derived from an EMBL/GenBank/DDBJ whole genome shotgun (WGS) entry which is preliminary data.</text>
</comment>
<keyword evidence="4 6" id="KW-0168">Coated pit</keyword>
<dbReference type="GO" id="GO:0030479">
    <property type="term" value="C:actin cortical patch"/>
    <property type="evidence" value="ECO:0007669"/>
    <property type="project" value="TreeGrafter"/>
</dbReference>
<dbReference type="InterPro" id="IPR011990">
    <property type="entry name" value="TPR-like_helical_dom_sf"/>
</dbReference>
<dbReference type="InterPro" id="IPR000547">
    <property type="entry name" value="Clathrin_H-chain/VPS_repeat"/>
</dbReference>
<sequence length="1681" mass="189913">MADKPITFTEHLQLTALGIQPASISFQSLTLQSDHFICVRENVNDTNQVVVIDLADANNVLRRPITADSAIMHPKEKIIALKAGRQLQVFNLATKQKLGSHLMNEDVPFWTWINDTTLGLVTEREVQHWKVVDGEAQPKKMFDRHPTLNGNQIINYRVSHDGQWCVVVGISSNPAAGQPGQTAFKIKGSMQLYSIERGVSQPIEGHAAAFALFKQDGANNPSKLFSFANRTATGAKLHIVEIGHQAPNPPFTKKAVDVFFPPEATNDFPVAMQVSSKHGIIYLVTKFGFIHLYDIESGQCIYMNRISGETIFTSAEYEQSHGIIGVNRKGQVLSVSVDEDTIVPYIQQSLNNPELAIKLATRAGLPGADQMIVQQYQTFMQNGQYGEAAKIAANSPRGLLRTPETIEAFKRLPNVPGSLSPILQYFGILLEKGELNKFESLELARPVIQQGKKQLLEKWLKENKLECSEELGDLVRVADMSLALSVYLRANVPNKVVACFAELGQFDKIVLYSKKVGYTPDYPQLLQQLVRMNPDKATELATQLVNDENGPMVDLDRVVDIFMSQNMIQQATSFLLDALKNNLPEQGPLQTKLLEMNLVNAPQVADAILGNEMFTHYDRPRIANLCEKAGLMQRALEHYEDINDIKRCVVHSNLYKSEWLVDYFGRLTVEQSLECLQEMLRTNMRENLAVVVQIATKYSDLLGPVKLIELFEQFKSSDGLYYYLGSVVNVSEDPEVHFKYIQAATRTGQIREVERICRESNYYNPEKVKNFLKEARLSDQLPLIIVCDRFDFVHDLVLYLYQNGLTNFIEIYVQRVNSARTPQVIGGLLDVDCDETVIKNLLMSVTGTFPIDELVDEVEKRNRLKLLLPWLNNKVEQGSTDHGVYNAIAKISIDSNNNPEAFLKSNNLYDPAIVGKYCEQRDPYLAYIAYAKGFCDDELIHITNENQMYKHQARYLVKRRDKELWIQVLNPESIHRRALIDQVVGTAIPESTDPDDVSTTVQAFIHMELHGPLLELLEKIILEPSPFSDNRSLKSLMFLTAIKNDKGKVMGYVNKIDGYDVDAITKVAIDSGLYEEAFTIYQKHDMHAEAMNVLVEHMVSIDRGFSYANKINQPAVWSRLGKAQLDGLRVKDAIDSYIKAEDPSNFAEVIEIANRAGKHDDLVRYLQMARKTAREPKIDTELAYAYAKTDRLHDMEEFLSMTNVADILEVGEKCFNDELYQAAKLLFSSISNWARLATTLIYLGENQAAVDAARKAGNTQVWKQVNAACVDKKEFRLAQIAGLNLIVHAEELPALLNLYERNGYFDEVINLMEGGLGLERAHMGMFTELSVLYAKYRPEKLMEHLKLFWQRVNIPKVIRAAEQAHLWPELVFLYIVYDEPDNAALAMMERLSDWDHDQFKKVCVKVANMEIAYKAVHFYIQHQPNLLPDLLAALSPRLDHGRVVKLLQNEDHLPLIKPYLIATQKLNIAVVNEAYNDLLIEEEDHVTLRSSLETHDQYDAIKLAKRMENHELLEFRRIAALLYRLNNMYDESLGLSKADRLWRDALETAAASKEIAVAEELAAYFVSIGNKDAFAAILFVCFELVRPDFVEEMSWRYGLGDYSKPFFLQSQRDQSSRLAALEAELRELKAKSKKDEPEETSGLVGSGLGGRLMIGGPAGFMPNGGGMPNGGMMMAQPTGFY</sequence>
<dbReference type="FunFam" id="2.130.10.110:FF:000003">
    <property type="entry name" value="Clathrin heavy chain"/>
    <property type="match status" value="1"/>
</dbReference>
<dbReference type="Pfam" id="PF00637">
    <property type="entry name" value="Clathrin"/>
    <property type="match status" value="7"/>
</dbReference>
<dbReference type="GeneID" id="33558014"/>
<dbReference type="GO" id="GO:0030130">
    <property type="term" value="C:clathrin coat of trans-Golgi network vesicle"/>
    <property type="evidence" value="ECO:0007669"/>
    <property type="project" value="InterPro"/>
</dbReference>
<feature type="domain" description="Clathrin heavy chain linker core motif" evidence="8">
    <location>
        <begin position="339"/>
        <end position="362"/>
    </location>
</feature>
<dbReference type="Gene3D" id="1.25.40.730">
    <property type="match status" value="1"/>
</dbReference>
<evidence type="ECO:0000256" key="1">
    <source>
        <dbReference type="ARBA" id="ARBA00009535"/>
    </source>
</evidence>
<dbReference type="GO" id="GO:0005829">
    <property type="term" value="C:cytosol"/>
    <property type="evidence" value="ECO:0007669"/>
    <property type="project" value="GOC"/>
</dbReference>
<dbReference type="Proteomes" id="UP000193218">
    <property type="component" value="Unassembled WGS sequence"/>
</dbReference>
<dbReference type="InterPro" id="IPR015348">
    <property type="entry name" value="Clathrin_H-chain_linker_core"/>
</dbReference>
<evidence type="ECO:0000256" key="7">
    <source>
        <dbReference type="PROSITE-ProRule" id="PRU01006"/>
    </source>
</evidence>
<evidence type="ECO:0000256" key="5">
    <source>
        <dbReference type="ARBA" id="ARBA00023329"/>
    </source>
</evidence>
<feature type="repeat" description="CHCR" evidence="7">
    <location>
        <begin position="1283"/>
        <end position="1428"/>
    </location>
</feature>
<comment type="subcellular location">
    <subcellularLocation>
        <location evidence="6">Cytoplasmic vesicle membrane</location>
        <topology evidence="6">Peripheral membrane protein</topology>
        <orientation evidence="6">Cytoplasmic side</orientation>
    </subcellularLocation>
    <subcellularLocation>
        <location evidence="6">Membrane</location>
        <location evidence="6">Coated pit</location>
        <topology evidence="6">Peripheral membrane protein</topology>
        <orientation evidence="6">Cytoplasmic side</orientation>
    </subcellularLocation>
</comment>
<keyword evidence="2" id="KW-0677">Repeat</keyword>
<gene>
    <name evidence="9" type="ORF">BD324DRAFT_629375</name>
</gene>
<dbReference type="InterPro" id="IPR016341">
    <property type="entry name" value="Clathrin_heavy_chain"/>
</dbReference>
<feature type="repeat" description="CHCR" evidence="7">
    <location>
        <begin position="1137"/>
        <end position="1278"/>
    </location>
</feature>
<dbReference type="RefSeq" id="XP_021870011.1">
    <property type="nucleotide sequence ID" value="XM_022016205.1"/>
</dbReference>
<name>A0A1Y1UD01_9TREE</name>
<dbReference type="EMBL" id="NBSH01000009">
    <property type="protein sequence ID" value="ORX35882.1"/>
    <property type="molecule type" value="Genomic_DNA"/>
</dbReference>
<feature type="repeat" description="CHCR" evidence="7">
    <location>
        <begin position="546"/>
        <end position="692"/>
    </location>
</feature>
<dbReference type="FunFam" id="1.25.40.10:FF:000002">
    <property type="entry name" value="Clathrin heavy chain"/>
    <property type="match status" value="1"/>
</dbReference>
<feature type="repeat" description="CHCR" evidence="7">
    <location>
        <begin position="695"/>
        <end position="837"/>
    </location>
</feature>
<dbReference type="STRING" id="4999.A0A1Y1UD01"/>
<evidence type="ECO:0000259" key="8">
    <source>
        <dbReference type="Pfam" id="PF09268"/>
    </source>
</evidence>
<dbReference type="InterPro" id="IPR016025">
    <property type="entry name" value="Clathrin_H-chain_N"/>
</dbReference>
<evidence type="ECO:0000256" key="4">
    <source>
        <dbReference type="ARBA" id="ARBA00023176"/>
    </source>
</evidence>
<dbReference type="GO" id="GO:0071439">
    <property type="term" value="C:clathrin complex"/>
    <property type="evidence" value="ECO:0007669"/>
    <property type="project" value="InterPro"/>
</dbReference>
<dbReference type="FunFam" id="1.25.40.10:FF:000009">
    <property type="entry name" value="Clathrin heavy chain"/>
    <property type="match status" value="1"/>
</dbReference>
<organism evidence="9 10">
    <name type="scientific">Kockovaella imperatae</name>
    <dbReference type="NCBI Taxonomy" id="4999"/>
    <lineage>
        <taxon>Eukaryota</taxon>
        <taxon>Fungi</taxon>
        <taxon>Dikarya</taxon>
        <taxon>Basidiomycota</taxon>
        <taxon>Agaricomycotina</taxon>
        <taxon>Tremellomycetes</taxon>
        <taxon>Tremellales</taxon>
        <taxon>Cuniculitremaceae</taxon>
        <taxon>Kockovaella</taxon>
    </lineage>
</organism>
<dbReference type="Pfam" id="PF01394">
    <property type="entry name" value="Clathrin_propel"/>
    <property type="match status" value="2"/>
</dbReference>
<dbReference type="InParanoid" id="A0A1Y1UD01"/>
<dbReference type="FunFam" id="1.25.40.10:FF:000001">
    <property type="entry name" value="Clathrin heavy chain"/>
    <property type="match status" value="1"/>
</dbReference>
<comment type="function">
    <text evidence="6">Clathrin is the major protein of the polyhedral coat of coated pits and vesicles.</text>
</comment>
<dbReference type="FunCoup" id="A0A1Y1UD01">
    <property type="interactions" value="352"/>
</dbReference>
<dbReference type="FunFam" id="1.25.40.10:FF:000007">
    <property type="entry name" value="Clathrin heavy chain"/>
    <property type="match status" value="1"/>
</dbReference>
<dbReference type="OrthoDB" id="2113814at2759"/>
<reference evidence="9 10" key="1">
    <citation type="submission" date="2017-03" db="EMBL/GenBank/DDBJ databases">
        <title>Widespread Adenine N6-methylation of Active Genes in Fungi.</title>
        <authorList>
            <consortium name="DOE Joint Genome Institute"/>
            <person name="Mondo S.J."/>
            <person name="Dannebaum R.O."/>
            <person name="Kuo R.C."/>
            <person name="Louie K.B."/>
            <person name="Bewick A.J."/>
            <person name="Labutti K."/>
            <person name="Haridas S."/>
            <person name="Kuo A."/>
            <person name="Salamov A."/>
            <person name="Ahrendt S.R."/>
            <person name="Lau R."/>
            <person name="Bowen B.P."/>
            <person name="Lipzen A."/>
            <person name="Sullivan W."/>
            <person name="Andreopoulos W.B."/>
            <person name="Clum A."/>
            <person name="Lindquist E."/>
            <person name="Daum C."/>
            <person name="Northen T.R."/>
            <person name="Ramamoorthy G."/>
            <person name="Schmitz R.J."/>
            <person name="Gryganskyi A."/>
            <person name="Culley D."/>
            <person name="Magnuson J."/>
            <person name="James T.Y."/>
            <person name="O'Malley M.A."/>
            <person name="Stajich J.E."/>
            <person name="Spatafora J.W."/>
            <person name="Visel A."/>
            <person name="Grigoriev I.V."/>
        </authorList>
    </citation>
    <scope>NUCLEOTIDE SEQUENCE [LARGE SCALE GENOMIC DNA]</scope>
    <source>
        <strain evidence="9 10">NRRL Y-17943</strain>
    </source>
</reference>
<dbReference type="PROSITE" id="PS50236">
    <property type="entry name" value="CHCR"/>
    <property type="match status" value="7"/>
</dbReference>
<dbReference type="Pfam" id="PF09268">
    <property type="entry name" value="Clathrin-link"/>
    <property type="match status" value="1"/>
</dbReference>
<dbReference type="GO" id="GO:0006895">
    <property type="term" value="P:Golgi to endosome transport"/>
    <property type="evidence" value="ECO:0007669"/>
    <property type="project" value="TreeGrafter"/>
</dbReference>
<dbReference type="InterPro" id="IPR055358">
    <property type="entry name" value="CHCR"/>
</dbReference>
<dbReference type="GO" id="GO:0006886">
    <property type="term" value="P:intracellular protein transport"/>
    <property type="evidence" value="ECO:0007669"/>
    <property type="project" value="UniProtKB-UniRule"/>
</dbReference>
<comment type="similarity">
    <text evidence="1 6">Belongs to the clathrin heavy chain family.</text>
</comment>
<dbReference type="InterPro" id="IPR022365">
    <property type="entry name" value="Clathrin_H-chain_propeller_rpt"/>
</dbReference>
<evidence type="ECO:0000313" key="9">
    <source>
        <dbReference type="EMBL" id="ORX35882.1"/>
    </source>
</evidence>
<keyword evidence="3 6" id="KW-0472">Membrane</keyword>
<dbReference type="GO" id="GO:0032051">
    <property type="term" value="F:clathrin light chain binding"/>
    <property type="evidence" value="ECO:0007669"/>
    <property type="project" value="InterPro"/>
</dbReference>
<dbReference type="SMART" id="SM00299">
    <property type="entry name" value="CLH"/>
    <property type="match status" value="7"/>
</dbReference>
<evidence type="ECO:0000256" key="3">
    <source>
        <dbReference type="ARBA" id="ARBA00023136"/>
    </source>
</evidence>
<evidence type="ECO:0000256" key="2">
    <source>
        <dbReference type="ARBA" id="ARBA00022737"/>
    </source>
</evidence>
<accession>A0A1Y1UD01</accession>
<dbReference type="GO" id="GO:0006898">
    <property type="term" value="P:receptor-mediated endocytosis"/>
    <property type="evidence" value="ECO:0007669"/>
    <property type="project" value="TreeGrafter"/>
</dbReference>
<dbReference type="SUPFAM" id="SSF48371">
    <property type="entry name" value="ARM repeat"/>
    <property type="match status" value="6"/>
</dbReference>
<dbReference type="PANTHER" id="PTHR10292:SF1">
    <property type="entry name" value="CLATHRIN HEAVY CHAIN"/>
    <property type="match status" value="1"/>
</dbReference>
<proteinExistence type="inferred from homology"/>
<dbReference type="PANTHER" id="PTHR10292">
    <property type="entry name" value="CLATHRIN HEAVY CHAIN RELATED"/>
    <property type="match status" value="1"/>
</dbReference>
<dbReference type="InterPro" id="IPR016024">
    <property type="entry name" value="ARM-type_fold"/>
</dbReference>
<keyword evidence="5 6" id="KW-0968">Cytoplasmic vesicle</keyword>
<dbReference type="Gene3D" id="1.25.40.10">
    <property type="entry name" value="Tetratricopeptide repeat domain"/>
    <property type="match status" value="3"/>
</dbReference>
<keyword evidence="10" id="KW-1185">Reference proteome</keyword>
<feature type="repeat" description="CHCR" evidence="7">
    <location>
        <begin position="842"/>
        <end position="981"/>
    </location>
</feature>
<evidence type="ECO:0000256" key="6">
    <source>
        <dbReference type="PIRNR" id="PIRNR002290"/>
    </source>
</evidence>
<dbReference type="GO" id="GO:0030132">
    <property type="term" value="C:clathrin coat of coated pit"/>
    <property type="evidence" value="ECO:0007669"/>
    <property type="project" value="InterPro"/>
</dbReference>
<dbReference type="SUPFAM" id="SSF50989">
    <property type="entry name" value="Clathrin heavy-chain terminal domain"/>
    <property type="match status" value="1"/>
</dbReference>
<feature type="repeat" description="CHCR" evidence="7">
    <location>
        <begin position="1431"/>
        <end position="1574"/>
    </location>
</feature>
<dbReference type="Gene3D" id="2.130.10.110">
    <property type="entry name" value="Clathrin heavy-chain terminal domain"/>
    <property type="match status" value="1"/>
</dbReference>
<dbReference type="GO" id="GO:0005198">
    <property type="term" value="F:structural molecule activity"/>
    <property type="evidence" value="ECO:0007669"/>
    <property type="project" value="InterPro"/>
</dbReference>
<dbReference type="Pfam" id="PF13838">
    <property type="entry name" value="Clathrin_H_link"/>
    <property type="match status" value="1"/>
</dbReference>
<evidence type="ECO:0000313" key="10">
    <source>
        <dbReference type="Proteomes" id="UP000193218"/>
    </source>
</evidence>
<feature type="repeat" description="CHCR" evidence="7">
    <location>
        <begin position="988"/>
        <end position="1133"/>
    </location>
</feature>